<reference evidence="1 2" key="2">
    <citation type="submission" date="2018-11" db="EMBL/GenBank/DDBJ databases">
        <authorList>
            <consortium name="Pathogen Informatics"/>
        </authorList>
    </citation>
    <scope>NUCLEOTIDE SEQUENCE [LARGE SCALE GENOMIC DNA]</scope>
</reference>
<name>A0A0N4Y371_NIPBR</name>
<reference evidence="3" key="1">
    <citation type="submission" date="2017-02" db="UniProtKB">
        <authorList>
            <consortium name="WormBaseParasite"/>
        </authorList>
    </citation>
    <scope>IDENTIFICATION</scope>
</reference>
<sequence length="65" mass="7045">MPDKTASVVERAASVVTVASAAAPRRPRLLIENLIDRLESIRLGTASASSFLTMSAYLFLKLRVL</sequence>
<evidence type="ECO:0000313" key="2">
    <source>
        <dbReference type="Proteomes" id="UP000271162"/>
    </source>
</evidence>
<accession>A0A0N4Y371</accession>
<dbReference type="Proteomes" id="UP000271162">
    <property type="component" value="Unassembled WGS sequence"/>
</dbReference>
<protein>
    <submittedName>
        <fullName evidence="1 3">Uncharacterized protein</fullName>
    </submittedName>
</protein>
<evidence type="ECO:0000313" key="3">
    <source>
        <dbReference type="WBParaSite" id="NBR_0001023101-mRNA-1"/>
    </source>
</evidence>
<dbReference type="WBParaSite" id="NBR_0001023101-mRNA-1">
    <property type="protein sequence ID" value="NBR_0001023101-mRNA-1"/>
    <property type="gene ID" value="NBR_0001023101"/>
</dbReference>
<evidence type="ECO:0000313" key="1">
    <source>
        <dbReference type="EMBL" id="VDL73821.1"/>
    </source>
</evidence>
<keyword evidence="2" id="KW-1185">Reference proteome</keyword>
<organism evidence="3">
    <name type="scientific">Nippostrongylus brasiliensis</name>
    <name type="common">Rat hookworm</name>
    <dbReference type="NCBI Taxonomy" id="27835"/>
    <lineage>
        <taxon>Eukaryota</taxon>
        <taxon>Metazoa</taxon>
        <taxon>Ecdysozoa</taxon>
        <taxon>Nematoda</taxon>
        <taxon>Chromadorea</taxon>
        <taxon>Rhabditida</taxon>
        <taxon>Rhabditina</taxon>
        <taxon>Rhabditomorpha</taxon>
        <taxon>Strongyloidea</taxon>
        <taxon>Heligmosomidae</taxon>
        <taxon>Nippostrongylus</taxon>
    </lineage>
</organism>
<gene>
    <name evidence="1" type="ORF">NBR_LOCUS10232</name>
</gene>
<dbReference type="AlphaFoldDB" id="A0A0N4Y371"/>
<proteinExistence type="predicted"/>
<dbReference type="EMBL" id="UYSL01020276">
    <property type="protein sequence ID" value="VDL73821.1"/>
    <property type="molecule type" value="Genomic_DNA"/>
</dbReference>